<dbReference type="Pfam" id="PF01180">
    <property type="entry name" value="DHO_dh"/>
    <property type="match status" value="1"/>
</dbReference>
<dbReference type="GO" id="GO:0005737">
    <property type="term" value="C:cytoplasm"/>
    <property type="evidence" value="ECO:0007669"/>
    <property type="project" value="InterPro"/>
</dbReference>
<evidence type="ECO:0000256" key="9">
    <source>
        <dbReference type="ARBA" id="ARBA00031623"/>
    </source>
</evidence>
<dbReference type="InterPro" id="IPR005720">
    <property type="entry name" value="Dihydroorotate_DH_cat"/>
</dbReference>
<comment type="pathway">
    <text evidence="3">Pyrimidine metabolism; UMP biosynthesis via de novo pathway.</text>
</comment>
<keyword evidence="4" id="KW-0285">Flavoprotein</keyword>
<reference evidence="11 12" key="1">
    <citation type="journal article" date="2016" name="Nat. Commun.">
        <title>Thousands of microbial genomes shed light on interconnected biogeochemical processes in an aquifer system.</title>
        <authorList>
            <person name="Anantharaman K."/>
            <person name="Brown C.T."/>
            <person name="Hug L.A."/>
            <person name="Sharon I."/>
            <person name="Castelle C.J."/>
            <person name="Probst A.J."/>
            <person name="Thomas B.C."/>
            <person name="Singh A."/>
            <person name="Wilkins M.J."/>
            <person name="Karaoz U."/>
            <person name="Brodie E.L."/>
            <person name="Williams K.H."/>
            <person name="Hubbard S.S."/>
            <person name="Banfield J.F."/>
        </authorList>
    </citation>
    <scope>NUCLEOTIDE SEQUENCE [LARGE SCALE GENOMIC DNA]</scope>
</reference>
<dbReference type="InterPro" id="IPR013785">
    <property type="entry name" value="Aldolase_TIM"/>
</dbReference>
<feature type="domain" description="Dihydroorotate dehydrogenase catalytic" evidence="10">
    <location>
        <begin position="53"/>
        <end position="340"/>
    </location>
</feature>
<evidence type="ECO:0000256" key="4">
    <source>
        <dbReference type="ARBA" id="ARBA00022630"/>
    </source>
</evidence>
<keyword evidence="6" id="KW-0665">Pyrimidine biosynthesis</keyword>
<dbReference type="AlphaFoldDB" id="A0A1G2TWE1"/>
<evidence type="ECO:0000256" key="3">
    <source>
        <dbReference type="ARBA" id="ARBA00004725"/>
    </source>
</evidence>
<dbReference type="SUPFAM" id="SSF51395">
    <property type="entry name" value="FMN-linked oxidoreductases"/>
    <property type="match status" value="1"/>
</dbReference>
<organism evidence="11 12">
    <name type="scientific">Candidatus Zambryskibacteria bacterium RIFCSPLOWO2_01_FULL_35_19</name>
    <dbReference type="NCBI Taxonomy" id="1802757"/>
    <lineage>
        <taxon>Bacteria</taxon>
        <taxon>Candidatus Zambryskiibacteriota</taxon>
    </lineage>
</organism>
<dbReference type="GO" id="GO:0006207">
    <property type="term" value="P:'de novo' pyrimidine nucleobase biosynthetic process"/>
    <property type="evidence" value="ECO:0007669"/>
    <property type="project" value="InterPro"/>
</dbReference>
<dbReference type="NCBIfam" id="NF003652">
    <property type="entry name" value="PRK05286.2-5"/>
    <property type="match status" value="1"/>
</dbReference>
<name>A0A1G2TWE1_9BACT</name>
<keyword evidence="7" id="KW-0560">Oxidoreductase</keyword>
<evidence type="ECO:0000256" key="5">
    <source>
        <dbReference type="ARBA" id="ARBA00022643"/>
    </source>
</evidence>
<dbReference type="GO" id="GO:0004152">
    <property type="term" value="F:dihydroorotate dehydrogenase activity"/>
    <property type="evidence" value="ECO:0007669"/>
    <property type="project" value="InterPro"/>
</dbReference>
<dbReference type="Proteomes" id="UP000178404">
    <property type="component" value="Unassembled WGS sequence"/>
</dbReference>
<protein>
    <recommendedName>
        <fullName evidence="9">Dihydroorotate oxidase</fullName>
    </recommendedName>
</protein>
<dbReference type="PIRSF" id="PIRSF000164">
    <property type="entry name" value="DHO_oxidase"/>
    <property type="match status" value="1"/>
</dbReference>
<evidence type="ECO:0000256" key="2">
    <source>
        <dbReference type="ARBA" id="ARBA00003125"/>
    </source>
</evidence>
<gene>
    <name evidence="11" type="ORF">A3A90_01495</name>
</gene>
<dbReference type="InterPro" id="IPR012135">
    <property type="entry name" value="Dihydroorotate_DH_1_2"/>
</dbReference>
<keyword evidence="8" id="KW-0472">Membrane</keyword>
<evidence type="ECO:0000256" key="7">
    <source>
        <dbReference type="ARBA" id="ARBA00023002"/>
    </source>
</evidence>
<dbReference type="CDD" id="cd04738">
    <property type="entry name" value="DHOD_2_like"/>
    <property type="match status" value="1"/>
</dbReference>
<dbReference type="UniPathway" id="UPA00070"/>
<dbReference type="InterPro" id="IPR005719">
    <property type="entry name" value="Dihydroorotate_DH_2"/>
</dbReference>
<dbReference type="InterPro" id="IPR050074">
    <property type="entry name" value="DHO_dehydrogenase"/>
</dbReference>
<proteinExistence type="predicted"/>
<dbReference type="EMBL" id="MHWA01000012">
    <property type="protein sequence ID" value="OHB01544.1"/>
    <property type="molecule type" value="Genomic_DNA"/>
</dbReference>
<evidence type="ECO:0000256" key="1">
    <source>
        <dbReference type="ARBA" id="ARBA00001917"/>
    </source>
</evidence>
<accession>A0A1G2TWE1</accession>
<dbReference type="GO" id="GO:0005886">
    <property type="term" value="C:plasma membrane"/>
    <property type="evidence" value="ECO:0007669"/>
    <property type="project" value="TreeGrafter"/>
</dbReference>
<sequence length="350" mass="39294">MLYKKVLKPILFKFDPEKVHNFFVFMGAFAGKSVFFKKIVRFFYGYKGADISKTVDGLTYQTPFILSAGFDYNGKLPAILSDISFGGVEVGSVTARFCMGNKKPRLKRLIKSKSILVNKGLANEGVETIIERLKKYKKQNAFVVGVSIARTNDEKSCSTEAGVEDYFYSFKRLNEENVGDYYTLNISCPNAFGGESFTVPDLLEILLAKISSIPCSKPIYIKMPISLEWSKFNELLKIIEKFEGIKGVIIGNLNKDYNSLVYRDEAPEKYQGGLSGKPCFETSNKLIKQTREIYGKRFTIIGCGGVMSKEDMVAKFEAGSDLVALITGMIYNGPGFLKELSDFYYKNIKI</sequence>
<dbReference type="GO" id="GO:0044205">
    <property type="term" value="P:'de novo' UMP biosynthetic process"/>
    <property type="evidence" value="ECO:0007669"/>
    <property type="project" value="UniProtKB-UniPathway"/>
</dbReference>
<evidence type="ECO:0000259" key="10">
    <source>
        <dbReference type="Pfam" id="PF01180"/>
    </source>
</evidence>
<evidence type="ECO:0000313" key="11">
    <source>
        <dbReference type="EMBL" id="OHB01544.1"/>
    </source>
</evidence>
<comment type="caution">
    <text evidence="11">The sequence shown here is derived from an EMBL/GenBank/DDBJ whole genome shotgun (WGS) entry which is preliminary data.</text>
</comment>
<keyword evidence="5" id="KW-0288">FMN</keyword>
<comment type="function">
    <text evidence="2">Catalyzes the conversion of dihydroorotate to orotate with quinone as electron acceptor.</text>
</comment>
<evidence type="ECO:0000256" key="6">
    <source>
        <dbReference type="ARBA" id="ARBA00022975"/>
    </source>
</evidence>
<dbReference type="PANTHER" id="PTHR48109">
    <property type="entry name" value="DIHYDROOROTATE DEHYDROGENASE (QUINONE), MITOCHONDRIAL-RELATED"/>
    <property type="match status" value="1"/>
</dbReference>
<comment type="cofactor">
    <cofactor evidence="1">
        <name>FMN</name>
        <dbReference type="ChEBI" id="CHEBI:58210"/>
    </cofactor>
</comment>
<evidence type="ECO:0000313" key="12">
    <source>
        <dbReference type="Proteomes" id="UP000178404"/>
    </source>
</evidence>
<dbReference type="PANTHER" id="PTHR48109:SF4">
    <property type="entry name" value="DIHYDROOROTATE DEHYDROGENASE (QUINONE), MITOCHONDRIAL"/>
    <property type="match status" value="1"/>
</dbReference>
<dbReference type="Gene3D" id="3.20.20.70">
    <property type="entry name" value="Aldolase class I"/>
    <property type="match status" value="1"/>
</dbReference>
<evidence type="ECO:0000256" key="8">
    <source>
        <dbReference type="ARBA" id="ARBA00023136"/>
    </source>
</evidence>